<dbReference type="AlphaFoldDB" id="A0A939GA51"/>
<evidence type="ECO:0000256" key="3">
    <source>
        <dbReference type="ARBA" id="ARBA00022448"/>
    </source>
</evidence>
<dbReference type="RefSeq" id="WP_207336563.1">
    <property type="nucleotide sequence ID" value="NZ_JAFMYU010000013.1"/>
</dbReference>
<organism evidence="8 9">
    <name type="scientific">Fibrella aquatilis</name>
    <dbReference type="NCBI Taxonomy" id="2817059"/>
    <lineage>
        <taxon>Bacteria</taxon>
        <taxon>Pseudomonadati</taxon>
        <taxon>Bacteroidota</taxon>
        <taxon>Cytophagia</taxon>
        <taxon>Cytophagales</taxon>
        <taxon>Spirosomataceae</taxon>
        <taxon>Fibrella</taxon>
    </lineage>
</organism>
<comment type="caution">
    <text evidence="8">The sequence shown here is derived from an EMBL/GenBank/DDBJ whole genome shotgun (WGS) entry which is preliminary data.</text>
</comment>
<comment type="similarity">
    <text evidence="2">Belongs to the outer membrane factor (OMF) (TC 1.B.17) family.</text>
</comment>
<dbReference type="GO" id="GO:0015562">
    <property type="term" value="F:efflux transmembrane transporter activity"/>
    <property type="evidence" value="ECO:0007669"/>
    <property type="project" value="InterPro"/>
</dbReference>
<dbReference type="InterPro" id="IPR051906">
    <property type="entry name" value="TolC-like"/>
</dbReference>
<evidence type="ECO:0000313" key="9">
    <source>
        <dbReference type="Proteomes" id="UP000664795"/>
    </source>
</evidence>
<keyword evidence="4" id="KW-1134">Transmembrane beta strand</keyword>
<dbReference type="GO" id="GO:0009279">
    <property type="term" value="C:cell outer membrane"/>
    <property type="evidence" value="ECO:0007669"/>
    <property type="project" value="UniProtKB-SubCell"/>
</dbReference>
<dbReference type="SUPFAM" id="SSF56954">
    <property type="entry name" value="Outer membrane efflux proteins (OEP)"/>
    <property type="match status" value="1"/>
</dbReference>
<dbReference type="PANTHER" id="PTHR30026">
    <property type="entry name" value="OUTER MEMBRANE PROTEIN TOLC"/>
    <property type="match status" value="1"/>
</dbReference>
<evidence type="ECO:0000256" key="5">
    <source>
        <dbReference type="ARBA" id="ARBA00022692"/>
    </source>
</evidence>
<dbReference type="GO" id="GO:0015288">
    <property type="term" value="F:porin activity"/>
    <property type="evidence" value="ECO:0007669"/>
    <property type="project" value="TreeGrafter"/>
</dbReference>
<gene>
    <name evidence="8" type="ORF">J2I48_16435</name>
</gene>
<evidence type="ECO:0000256" key="1">
    <source>
        <dbReference type="ARBA" id="ARBA00004442"/>
    </source>
</evidence>
<dbReference type="InterPro" id="IPR003423">
    <property type="entry name" value="OMP_efflux"/>
</dbReference>
<evidence type="ECO:0000256" key="7">
    <source>
        <dbReference type="ARBA" id="ARBA00023237"/>
    </source>
</evidence>
<keyword evidence="6" id="KW-0472">Membrane</keyword>
<dbReference type="Pfam" id="PF02321">
    <property type="entry name" value="OEP"/>
    <property type="match status" value="2"/>
</dbReference>
<comment type="subcellular location">
    <subcellularLocation>
        <location evidence="1">Cell outer membrane</location>
    </subcellularLocation>
</comment>
<dbReference type="PANTHER" id="PTHR30026:SF20">
    <property type="entry name" value="OUTER MEMBRANE PROTEIN TOLC"/>
    <property type="match status" value="1"/>
</dbReference>
<dbReference type="GO" id="GO:1990281">
    <property type="term" value="C:efflux pump complex"/>
    <property type="evidence" value="ECO:0007669"/>
    <property type="project" value="TreeGrafter"/>
</dbReference>
<protein>
    <submittedName>
        <fullName evidence="8">TolC family protein</fullName>
    </submittedName>
</protein>
<evidence type="ECO:0000256" key="2">
    <source>
        <dbReference type="ARBA" id="ARBA00007613"/>
    </source>
</evidence>
<name>A0A939GA51_9BACT</name>
<keyword evidence="7" id="KW-0998">Cell outer membrane</keyword>
<dbReference type="Gene3D" id="1.20.1600.10">
    <property type="entry name" value="Outer membrane efflux proteins (OEP)"/>
    <property type="match status" value="1"/>
</dbReference>
<accession>A0A939GA51</accession>
<reference evidence="8 9" key="1">
    <citation type="submission" date="2021-03" db="EMBL/GenBank/DDBJ databases">
        <title>Fibrella sp. HMF5036 genome sequencing and assembly.</title>
        <authorList>
            <person name="Kang H."/>
            <person name="Kim H."/>
            <person name="Bae S."/>
            <person name="Joh K."/>
        </authorList>
    </citation>
    <scope>NUCLEOTIDE SEQUENCE [LARGE SCALE GENOMIC DNA]</scope>
    <source>
        <strain evidence="8 9">HMF5036</strain>
    </source>
</reference>
<proteinExistence type="inferred from homology"/>
<sequence>MRSTGILLSCFLAVNAFGQNKPFQNPVQRAFRNAYVTQQGETLLLTDAITQALARSYQIKGLQTQEQVAVNDRIPANAGFYPLVTGNVSSNGGLQNINQKFIDNIRPPQVQTGLFNRTTTAGVNLNWTLFNGFANLNTYKRLGELIRLSQINTRVSVEQTIADVATAYYDVVRQLQQLLSFRQALDISRDRLELAKANYEVGTRSKVDYLTAQVDYNADSVTLLTQEQSLKSAKILLNTLLIRDPLTEFAIRDTIIAKPDLNLEQIRQNMANNNPLLATAALNRRLADLDIRLARAQRQPVVSVQTGYNFQFIDNQGGFGVATGRNNGLTYSVAAAIPIFAGGNLRRLEANARANALAAEYQQANQEVVLQQAVAQTFTQYQNSLALLNVEVQNYKIALENIDIAYDRYRVGNSTAVEFRDVQRNAVAAQARLFTAEFNAKAAEIELLRLSSTISQQFLGQPEVPSK</sequence>
<keyword evidence="9" id="KW-1185">Reference proteome</keyword>
<keyword evidence="3" id="KW-0813">Transport</keyword>
<evidence type="ECO:0000313" key="8">
    <source>
        <dbReference type="EMBL" id="MBO0932598.1"/>
    </source>
</evidence>
<keyword evidence="5" id="KW-0812">Transmembrane</keyword>
<dbReference type="EMBL" id="JAFMYU010000013">
    <property type="protein sequence ID" value="MBO0932598.1"/>
    <property type="molecule type" value="Genomic_DNA"/>
</dbReference>
<dbReference type="Proteomes" id="UP000664795">
    <property type="component" value="Unassembled WGS sequence"/>
</dbReference>
<evidence type="ECO:0000256" key="6">
    <source>
        <dbReference type="ARBA" id="ARBA00023136"/>
    </source>
</evidence>
<evidence type="ECO:0000256" key="4">
    <source>
        <dbReference type="ARBA" id="ARBA00022452"/>
    </source>
</evidence>